<gene>
    <name evidence="2" type="ORF">M378DRAFT_166189</name>
</gene>
<dbReference type="EMBL" id="KN818276">
    <property type="protein sequence ID" value="KIL62038.1"/>
    <property type="molecule type" value="Genomic_DNA"/>
</dbReference>
<feature type="non-terminal residue" evidence="2">
    <location>
        <position position="62"/>
    </location>
</feature>
<reference evidence="2 3" key="1">
    <citation type="submission" date="2014-04" db="EMBL/GenBank/DDBJ databases">
        <title>Evolutionary Origins and Diversification of the Mycorrhizal Mutualists.</title>
        <authorList>
            <consortium name="DOE Joint Genome Institute"/>
            <consortium name="Mycorrhizal Genomics Consortium"/>
            <person name="Kohler A."/>
            <person name="Kuo A."/>
            <person name="Nagy L.G."/>
            <person name="Floudas D."/>
            <person name="Copeland A."/>
            <person name="Barry K.W."/>
            <person name="Cichocki N."/>
            <person name="Veneault-Fourrey C."/>
            <person name="LaButti K."/>
            <person name="Lindquist E.A."/>
            <person name="Lipzen A."/>
            <person name="Lundell T."/>
            <person name="Morin E."/>
            <person name="Murat C."/>
            <person name="Riley R."/>
            <person name="Ohm R."/>
            <person name="Sun H."/>
            <person name="Tunlid A."/>
            <person name="Henrissat B."/>
            <person name="Grigoriev I.V."/>
            <person name="Hibbett D.S."/>
            <person name="Martin F."/>
        </authorList>
    </citation>
    <scope>NUCLEOTIDE SEQUENCE [LARGE SCALE GENOMIC DNA]</scope>
    <source>
        <strain evidence="2 3">Koide BX008</strain>
    </source>
</reference>
<sequence>MDFEGVKKESKNDREGKKQKRKVVDGQLRAKRQEMDKRKVRLLCLSYKVPSQDSYLILLGQS</sequence>
<dbReference type="HOGENOM" id="CLU_2910175_0_0_1"/>
<feature type="region of interest" description="Disordered" evidence="1">
    <location>
        <begin position="1"/>
        <end position="30"/>
    </location>
</feature>
<organism evidence="2 3">
    <name type="scientific">Amanita muscaria (strain Koide BX008)</name>
    <dbReference type="NCBI Taxonomy" id="946122"/>
    <lineage>
        <taxon>Eukaryota</taxon>
        <taxon>Fungi</taxon>
        <taxon>Dikarya</taxon>
        <taxon>Basidiomycota</taxon>
        <taxon>Agaricomycotina</taxon>
        <taxon>Agaricomycetes</taxon>
        <taxon>Agaricomycetidae</taxon>
        <taxon>Agaricales</taxon>
        <taxon>Pluteineae</taxon>
        <taxon>Amanitaceae</taxon>
        <taxon>Amanita</taxon>
    </lineage>
</organism>
<evidence type="ECO:0000313" key="2">
    <source>
        <dbReference type="EMBL" id="KIL62038.1"/>
    </source>
</evidence>
<protein>
    <submittedName>
        <fullName evidence="2">Uncharacterized protein</fullName>
    </submittedName>
</protein>
<proteinExistence type="predicted"/>
<dbReference type="Proteomes" id="UP000054549">
    <property type="component" value="Unassembled WGS sequence"/>
</dbReference>
<dbReference type="AlphaFoldDB" id="A0A0C2X053"/>
<accession>A0A0C2X053</accession>
<keyword evidence="3" id="KW-1185">Reference proteome</keyword>
<feature type="compositionally biased region" description="Basic and acidic residues" evidence="1">
    <location>
        <begin position="1"/>
        <end position="16"/>
    </location>
</feature>
<evidence type="ECO:0000256" key="1">
    <source>
        <dbReference type="SAM" id="MobiDB-lite"/>
    </source>
</evidence>
<dbReference type="InParanoid" id="A0A0C2X053"/>
<name>A0A0C2X053_AMAMK</name>
<evidence type="ECO:0000313" key="3">
    <source>
        <dbReference type="Proteomes" id="UP000054549"/>
    </source>
</evidence>